<protein>
    <submittedName>
        <fullName evidence="1">Uncharacterized protein</fullName>
    </submittedName>
</protein>
<reference evidence="1 2" key="1">
    <citation type="submission" date="2016-11" db="EMBL/GenBank/DDBJ databases">
        <authorList>
            <person name="Jaros S."/>
            <person name="Januszkiewicz K."/>
            <person name="Wedrychowicz H."/>
        </authorList>
    </citation>
    <scope>NUCLEOTIDE SEQUENCE [LARGE SCALE GENOMIC DNA]</scope>
    <source>
        <strain evidence="1 2">DSM 26991</strain>
    </source>
</reference>
<sequence>MQIMKKRIDEITTLQYQIKRYQAAGKGAMCQSLNAKLHKLMKKQSAA</sequence>
<dbReference type="Proteomes" id="UP000184509">
    <property type="component" value="Unassembled WGS sequence"/>
</dbReference>
<accession>A0A1M5API4</accession>
<dbReference type="EMBL" id="FQTV01000007">
    <property type="protein sequence ID" value="SHF32171.1"/>
    <property type="molecule type" value="Genomic_DNA"/>
</dbReference>
<name>A0A1M5API4_9BACE</name>
<dbReference type="AlphaFoldDB" id="A0A1M5API4"/>
<evidence type="ECO:0000313" key="2">
    <source>
        <dbReference type="Proteomes" id="UP000184509"/>
    </source>
</evidence>
<proteinExistence type="predicted"/>
<gene>
    <name evidence="1" type="ORF">SAMN05444405_10758</name>
</gene>
<evidence type="ECO:0000313" key="1">
    <source>
        <dbReference type="EMBL" id="SHF32171.1"/>
    </source>
</evidence>
<organism evidence="1 2">
    <name type="scientific">Bacteroides luti</name>
    <dbReference type="NCBI Taxonomy" id="1297750"/>
    <lineage>
        <taxon>Bacteria</taxon>
        <taxon>Pseudomonadati</taxon>
        <taxon>Bacteroidota</taxon>
        <taxon>Bacteroidia</taxon>
        <taxon>Bacteroidales</taxon>
        <taxon>Bacteroidaceae</taxon>
        <taxon>Bacteroides</taxon>
    </lineage>
</organism>
<keyword evidence="2" id="KW-1185">Reference proteome</keyword>